<feature type="transmembrane region" description="Helical" evidence="7">
    <location>
        <begin position="457"/>
        <end position="480"/>
    </location>
</feature>
<evidence type="ECO:0000313" key="10">
    <source>
        <dbReference type="Proteomes" id="UP000008743"/>
    </source>
</evidence>
<accession>A0A0D2VKW7</accession>
<comment type="subcellular location">
    <subcellularLocation>
        <location evidence="1">Membrane</location>
        <topology evidence="1">Multi-pass membrane protein</topology>
    </subcellularLocation>
</comment>
<feature type="transmembrane region" description="Helical" evidence="7">
    <location>
        <begin position="295"/>
        <end position="321"/>
    </location>
</feature>
<feature type="transmembrane region" description="Helical" evidence="7">
    <location>
        <begin position="341"/>
        <end position="363"/>
    </location>
</feature>
<keyword evidence="4 7" id="KW-0472">Membrane</keyword>
<keyword evidence="3 7" id="KW-1133">Transmembrane helix</keyword>
<dbReference type="eggNOG" id="KOG3832">
    <property type="taxonomic scope" value="Eukaryota"/>
</dbReference>
<keyword evidence="2 7" id="KW-0812">Transmembrane</keyword>
<feature type="transmembrane region" description="Helical" evidence="7">
    <location>
        <begin position="193"/>
        <end position="213"/>
    </location>
</feature>
<dbReference type="PhylomeDB" id="A0A0D2VKW7"/>
<dbReference type="Proteomes" id="UP000008743">
    <property type="component" value="Unassembled WGS sequence"/>
</dbReference>
<evidence type="ECO:0000256" key="1">
    <source>
        <dbReference type="ARBA" id="ARBA00004141"/>
    </source>
</evidence>
<protein>
    <submittedName>
        <fullName evidence="9">Transmembrane protein</fullName>
    </submittedName>
</protein>
<dbReference type="OrthoDB" id="294541at2759"/>
<organism evidence="9 10">
    <name type="scientific">Capsaspora owczarzaki (strain ATCC 30864)</name>
    <dbReference type="NCBI Taxonomy" id="595528"/>
    <lineage>
        <taxon>Eukaryota</taxon>
        <taxon>Filasterea</taxon>
        <taxon>Capsaspora</taxon>
    </lineage>
</organism>
<keyword evidence="10" id="KW-1185">Reference proteome</keyword>
<feature type="transmembrane region" description="Helical" evidence="7">
    <location>
        <begin position="133"/>
        <end position="152"/>
    </location>
</feature>
<reference evidence="10" key="1">
    <citation type="submission" date="2011-02" db="EMBL/GenBank/DDBJ databases">
        <title>The Genome Sequence of Capsaspora owczarzaki ATCC 30864.</title>
        <authorList>
            <person name="Russ C."/>
            <person name="Cuomo C."/>
            <person name="Burger G."/>
            <person name="Gray M.W."/>
            <person name="Holland P.W.H."/>
            <person name="King N."/>
            <person name="Lang F.B.F."/>
            <person name="Roger A.J."/>
            <person name="Ruiz-Trillo I."/>
            <person name="Young S.K."/>
            <person name="Zeng Q."/>
            <person name="Gargeya S."/>
            <person name="Alvarado L."/>
            <person name="Berlin A."/>
            <person name="Chapman S.B."/>
            <person name="Chen Z."/>
            <person name="Freedman E."/>
            <person name="Gellesch M."/>
            <person name="Goldberg J."/>
            <person name="Griggs A."/>
            <person name="Gujja S."/>
            <person name="Heilman E."/>
            <person name="Heiman D."/>
            <person name="Howarth C."/>
            <person name="Mehta T."/>
            <person name="Neiman D."/>
            <person name="Pearson M."/>
            <person name="Roberts A."/>
            <person name="Saif S."/>
            <person name="Shea T."/>
            <person name="Shenoy N."/>
            <person name="Sisk P."/>
            <person name="Stolte C."/>
            <person name="Sykes S."/>
            <person name="White J."/>
            <person name="Yandava C."/>
            <person name="Haas B."/>
            <person name="Nusbaum C."/>
            <person name="Birren B."/>
        </authorList>
    </citation>
    <scope>NUCLEOTIDE SEQUENCE</scope>
    <source>
        <strain evidence="10">ATCC 30864</strain>
    </source>
</reference>
<dbReference type="RefSeq" id="XP_004364844.1">
    <property type="nucleotide sequence ID" value="XM_004364787.2"/>
</dbReference>
<dbReference type="OMA" id="GHREGHP"/>
<comment type="similarity">
    <text evidence="6">Belongs to the TMEM104 family.</text>
</comment>
<evidence type="ECO:0000256" key="5">
    <source>
        <dbReference type="ARBA" id="ARBA00023180"/>
    </source>
</evidence>
<evidence type="ECO:0000256" key="4">
    <source>
        <dbReference type="ARBA" id="ARBA00023136"/>
    </source>
</evidence>
<evidence type="ECO:0000256" key="7">
    <source>
        <dbReference type="SAM" id="Phobius"/>
    </source>
</evidence>
<evidence type="ECO:0000256" key="6">
    <source>
        <dbReference type="ARBA" id="ARBA00038166"/>
    </source>
</evidence>
<dbReference type="InterPro" id="IPR013057">
    <property type="entry name" value="AA_transpt_TM"/>
</dbReference>
<dbReference type="PANTHER" id="PTHR16189">
    <property type="entry name" value="TRANSMEMBRANE PROTEIN 104-RELATED"/>
    <property type="match status" value="1"/>
</dbReference>
<dbReference type="InParanoid" id="A0A0D2VKW7"/>
<dbReference type="Pfam" id="PF01490">
    <property type="entry name" value="Aa_trans"/>
    <property type="match status" value="1"/>
</dbReference>
<feature type="transmembrane region" description="Helical" evidence="7">
    <location>
        <begin position="384"/>
        <end position="404"/>
    </location>
</feature>
<dbReference type="AlphaFoldDB" id="A0A0D2VKW7"/>
<proteinExistence type="inferred from homology"/>
<feature type="transmembrane region" description="Helical" evidence="7">
    <location>
        <begin position="416"/>
        <end position="436"/>
    </location>
</feature>
<keyword evidence="5" id="KW-0325">Glycoprotein</keyword>
<feature type="domain" description="Amino acid transporter transmembrane" evidence="8">
    <location>
        <begin position="16"/>
        <end position="447"/>
    </location>
</feature>
<evidence type="ECO:0000256" key="3">
    <source>
        <dbReference type="ARBA" id="ARBA00022989"/>
    </source>
</evidence>
<feature type="transmembrane region" description="Helical" evidence="7">
    <location>
        <begin position="12"/>
        <end position="36"/>
    </location>
</feature>
<evidence type="ECO:0000256" key="2">
    <source>
        <dbReference type="ARBA" id="ARBA00022692"/>
    </source>
</evidence>
<gene>
    <name evidence="9" type="ORF">CAOG_001976</name>
</gene>
<feature type="transmembrane region" description="Helical" evidence="7">
    <location>
        <begin position="42"/>
        <end position="63"/>
    </location>
</feature>
<sequence length="484" mass="53774">MDDAKNVGNTYGLPLGSLFIFNLIVGAGSLSIPQAFAETGLLFGTLVLAFMAAMSFITITYMVEVMSSANGILSVEGKGALHPHEPTRRSLLPAGFSDATNAVEASEQTFQITQRTEMGLMARMFFSKNGVRLFYFCIAVYLYGDLAIYAAAVPKSLGKVACPQPTNGTAPVNGTWVAPDTWDCFGPFNSDSLYRFFVAIFFACMLPFAFTNVQKTKYLQLATSFIRYFSLLSMIIIGLVQVNDSSTPNLPPASEVLDRYDITAVPAMFGVSIYSFMCHHSLPSLVTPIRNKRRLIPLFVFDFTVVLAFYLMLCYSASFRYHHSDIKDVYSLNFNDYSITFFKYFLQLFPVFTLSTSFPVITITLRNNLRTLFEREDGQPYAPWIEKAVFPLVAIIPPVLVALGTDDVSVLVNVTGSYAGLGVQVIIPASLVYFSRKRIAREFGSLKSHPHLSPFGSIRWMIFIATWCVVCVTLVTYNLISSHL</sequence>
<dbReference type="PANTHER" id="PTHR16189:SF0">
    <property type="entry name" value="TRANSMEMBRANE PROTEIN 104"/>
    <property type="match status" value="1"/>
</dbReference>
<feature type="transmembrane region" description="Helical" evidence="7">
    <location>
        <begin position="262"/>
        <end position="283"/>
    </location>
</feature>
<dbReference type="EMBL" id="KE346361">
    <property type="protein sequence ID" value="KJE90712.1"/>
    <property type="molecule type" value="Genomic_DNA"/>
</dbReference>
<name>A0A0D2VKW7_CAPO3</name>
<dbReference type="GO" id="GO:0016020">
    <property type="term" value="C:membrane"/>
    <property type="evidence" value="ECO:0007669"/>
    <property type="project" value="UniProtKB-SubCell"/>
</dbReference>
<feature type="transmembrane region" description="Helical" evidence="7">
    <location>
        <begin position="225"/>
        <end position="242"/>
    </location>
</feature>
<evidence type="ECO:0000259" key="8">
    <source>
        <dbReference type="Pfam" id="PF01490"/>
    </source>
</evidence>
<evidence type="ECO:0000313" key="9">
    <source>
        <dbReference type="EMBL" id="KJE90712.1"/>
    </source>
</evidence>